<reference evidence="1" key="2">
    <citation type="submission" date="2013-04" db="UniProtKB">
        <authorList>
            <consortium name="EnsemblPlants"/>
        </authorList>
    </citation>
    <scope>IDENTIFICATION</scope>
</reference>
<evidence type="ECO:0000313" key="1">
    <source>
        <dbReference type="EnsemblPlants" id="OB09G20170.1"/>
    </source>
</evidence>
<protein>
    <submittedName>
        <fullName evidence="1">Uncharacterized protein</fullName>
    </submittedName>
</protein>
<dbReference type="Proteomes" id="UP000006038">
    <property type="component" value="Chromosome 9"/>
</dbReference>
<organism evidence="1">
    <name type="scientific">Oryza brachyantha</name>
    <name type="common">malo sina</name>
    <dbReference type="NCBI Taxonomy" id="4533"/>
    <lineage>
        <taxon>Eukaryota</taxon>
        <taxon>Viridiplantae</taxon>
        <taxon>Streptophyta</taxon>
        <taxon>Embryophyta</taxon>
        <taxon>Tracheophyta</taxon>
        <taxon>Spermatophyta</taxon>
        <taxon>Magnoliopsida</taxon>
        <taxon>Liliopsida</taxon>
        <taxon>Poales</taxon>
        <taxon>Poaceae</taxon>
        <taxon>BOP clade</taxon>
        <taxon>Oryzoideae</taxon>
        <taxon>Oryzeae</taxon>
        <taxon>Oryzinae</taxon>
        <taxon>Oryza</taxon>
    </lineage>
</organism>
<accession>J3MYD8</accession>
<name>J3MYD8_ORYBR</name>
<dbReference type="AlphaFoldDB" id="J3MYD8"/>
<reference evidence="1" key="1">
    <citation type="journal article" date="2013" name="Nat. Commun.">
        <title>Whole-genome sequencing of Oryza brachyantha reveals mechanisms underlying Oryza genome evolution.</title>
        <authorList>
            <person name="Chen J."/>
            <person name="Huang Q."/>
            <person name="Gao D."/>
            <person name="Wang J."/>
            <person name="Lang Y."/>
            <person name="Liu T."/>
            <person name="Li B."/>
            <person name="Bai Z."/>
            <person name="Luis Goicoechea J."/>
            <person name="Liang C."/>
            <person name="Chen C."/>
            <person name="Zhang W."/>
            <person name="Sun S."/>
            <person name="Liao Y."/>
            <person name="Zhang X."/>
            <person name="Yang L."/>
            <person name="Song C."/>
            <person name="Wang M."/>
            <person name="Shi J."/>
            <person name="Liu G."/>
            <person name="Liu J."/>
            <person name="Zhou H."/>
            <person name="Zhou W."/>
            <person name="Yu Q."/>
            <person name="An N."/>
            <person name="Chen Y."/>
            <person name="Cai Q."/>
            <person name="Wang B."/>
            <person name="Liu B."/>
            <person name="Min J."/>
            <person name="Huang Y."/>
            <person name="Wu H."/>
            <person name="Li Z."/>
            <person name="Zhang Y."/>
            <person name="Yin Y."/>
            <person name="Song W."/>
            <person name="Jiang J."/>
            <person name="Jackson S.A."/>
            <person name="Wing R.A."/>
            <person name="Wang J."/>
            <person name="Chen M."/>
        </authorList>
    </citation>
    <scope>NUCLEOTIDE SEQUENCE [LARGE SCALE GENOMIC DNA]</scope>
    <source>
        <strain evidence="1">cv. IRGC 101232</strain>
    </source>
</reference>
<sequence>LVVDLGGPVLGGEGLPRGVPLAPVAAPFGSFAAGRHGALRVVLPHVLAPLLQVAALRAPALPAASRPLLALSLSTP</sequence>
<dbReference type="Gramene" id="OB09G20170.1">
    <property type="protein sequence ID" value="OB09G20170.1"/>
    <property type="gene ID" value="OB09G20170"/>
</dbReference>
<dbReference type="HOGENOM" id="CLU_2661807_0_0_1"/>
<proteinExistence type="predicted"/>
<keyword evidence="2" id="KW-1185">Reference proteome</keyword>
<evidence type="ECO:0000313" key="2">
    <source>
        <dbReference type="Proteomes" id="UP000006038"/>
    </source>
</evidence>
<dbReference type="EnsemblPlants" id="OB09G20170.1">
    <property type="protein sequence ID" value="OB09G20170.1"/>
    <property type="gene ID" value="OB09G20170"/>
</dbReference>